<gene>
    <name evidence="1" type="ORF">AAFF_G00205530</name>
</gene>
<protein>
    <submittedName>
        <fullName evidence="1">Uncharacterized protein</fullName>
    </submittedName>
</protein>
<comment type="caution">
    <text evidence="1">The sequence shown here is derived from an EMBL/GenBank/DDBJ whole genome shotgun (WGS) entry which is preliminary data.</text>
</comment>
<sequence length="116" mass="12964">MPCRLNTTNTPCRLNAANTPCTSAQQEEVCRVHAVQTAPSILAQAQARPLPGEAELRKRTVYPNAAAAFYRAWGEERGIRHQLIIVTHGSLTRCEKKACSVTEWHKKSKHEKGKEE</sequence>
<dbReference type="Proteomes" id="UP001221898">
    <property type="component" value="Unassembled WGS sequence"/>
</dbReference>
<proteinExistence type="predicted"/>
<dbReference type="EMBL" id="JAINUG010000272">
    <property type="protein sequence ID" value="KAJ8384420.1"/>
    <property type="molecule type" value="Genomic_DNA"/>
</dbReference>
<dbReference type="AlphaFoldDB" id="A0AAD7W5Q3"/>
<evidence type="ECO:0000313" key="2">
    <source>
        <dbReference type="Proteomes" id="UP001221898"/>
    </source>
</evidence>
<reference evidence="1" key="1">
    <citation type="journal article" date="2023" name="Science">
        <title>Genome structures resolve the early diversification of teleost fishes.</title>
        <authorList>
            <person name="Parey E."/>
            <person name="Louis A."/>
            <person name="Montfort J."/>
            <person name="Bouchez O."/>
            <person name="Roques C."/>
            <person name="Iampietro C."/>
            <person name="Lluch J."/>
            <person name="Castinel A."/>
            <person name="Donnadieu C."/>
            <person name="Desvignes T."/>
            <person name="Floi Bucao C."/>
            <person name="Jouanno E."/>
            <person name="Wen M."/>
            <person name="Mejri S."/>
            <person name="Dirks R."/>
            <person name="Jansen H."/>
            <person name="Henkel C."/>
            <person name="Chen W.J."/>
            <person name="Zahm M."/>
            <person name="Cabau C."/>
            <person name="Klopp C."/>
            <person name="Thompson A.W."/>
            <person name="Robinson-Rechavi M."/>
            <person name="Braasch I."/>
            <person name="Lecointre G."/>
            <person name="Bobe J."/>
            <person name="Postlethwait J.H."/>
            <person name="Berthelot C."/>
            <person name="Roest Crollius H."/>
            <person name="Guiguen Y."/>
        </authorList>
    </citation>
    <scope>NUCLEOTIDE SEQUENCE</scope>
    <source>
        <strain evidence="1">NC1722</strain>
    </source>
</reference>
<organism evidence="1 2">
    <name type="scientific">Aldrovandia affinis</name>
    <dbReference type="NCBI Taxonomy" id="143900"/>
    <lineage>
        <taxon>Eukaryota</taxon>
        <taxon>Metazoa</taxon>
        <taxon>Chordata</taxon>
        <taxon>Craniata</taxon>
        <taxon>Vertebrata</taxon>
        <taxon>Euteleostomi</taxon>
        <taxon>Actinopterygii</taxon>
        <taxon>Neopterygii</taxon>
        <taxon>Teleostei</taxon>
        <taxon>Notacanthiformes</taxon>
        <taxon>Halosauridae</taxon>
        <taxon>Aldrovandia</taxon>
    </lineage>
</organism>
<accession>A0AAD7W5Q3</accession>
<keyword evidence="2" id="KW-1185">Reference proteome</keyword>
<name>A0AAD7W5Q3_9TELE</name>
<evidence type="ECO:0000313" key="1">
    <source>
        <dbReference type="EMBL" id="KAJ8384420.1"/>
    </source>
</evidence>